<feature type="region of interest" description="Disordered" evidence="2">
    <location>
        <begin position="1"/>
        <end position="28"/>
    </location>
</feature>
<sequence>MSIDEPRQRSEQPPPSRRRGTLAATRSGHQENERSFFCRICQRSERGIWVPAGWYLLERAPGGRGRHLRLGLYCSVTCLIQAGQMLEEGAAAHAQRMSLPSEEDRRRERQRVIDVAQTLLSDGMSIRQAADSLKVPTFTLRTWLREAGIRIEVATGEREAARIAVATTAVSAGERLTVEHHPISVLNEQGQQGRISPLEWQVTSTGPSHAPAFTATVSTRIITSDRSVSATGTGASKAAARAAAAAALLSELTAS</sequence>
<evidence type="ECO:0000259" key="3">
    <source>
        <dbReference type="PROSITE" id="PS50137"/>
    </source>
</evidence>
<protein>
    <submittedName>
        <fullName evidence="4">Ribonuclease II</fullName>
    </submittedName>
</protein>
<organism evidence="4 5">
    <name type="scientific">Planomonospora sphaerica</name>
    <dbReference type="NCBI Taxonomy" id="161355"/>
    <lineage>
        <taxon>Bacteria</taxon>
        <taxon>Bacillati</taxon>
        <taxon>Actinomycetota</taxon>
        <taxon>Actinomycetes</taxon>
        <taxon>Streptosporangiales</taxon>
        <taxon>Streptosporangiaceae</taxon>
        <taxon>Planomonospora</taxon>
    </lineage>
</organism>
<keyword evidence="5" id="KW-1185">Reference proteome</keyword>
<proteinExistence type="predicted"/>
<feature type="compositionally biased region" description="Basic and acidic residues" evidence="2">
    <location>
        <begin position="1"/>
        <end position="10"/>
    </location>
</feature>
<dbReference type="RefSeq" id="WP_068899916.1">
    <property type="nucleotide sequence ID" value="NZ_BDCX01000011.1"/>
</dbReference>
<dbReference type="SUPFAM" id="SSF54768">
    <property type="entry name" value="dsRNA-binding domain-like"/>
    <property type="match status" value="1"/>
</dbReference>
<comment type="caution">
    <text evidence="4">The sequence shown here is derived from an EMBL/GenBank/DDBJ whole genome shotgun (WGS) entry which is preliminary data.</text>
</comment>
<dbReference type="PROSITE" id="PS50137">
    <property type="entry name" value="DS_RBD"/>
    <property type="match status" value="1"/>
</dbReference>
<dbReference type="OrthoDB" id="3543888at2"/>
<reference evidence="5" key="2">
    <citation type="submission" date="2016-04" db="EMBL/GenBank/DDBJ databases">
        <title>Planomonospora sphaerica JCM9374 whole genome shotgun sequence.</title>
        <authorList>
            <person name="Suzuki T."/>
            <person name="Dohra H."/>
            <person name="Kodani S."/>
        </authorList>
    </citation>
    <scope>NUCLEOTIDE SEQUENCE [LARGE SCALE GENOMIC DNA]</scope>
    <source>
        <strain evidence="5">JCM 9374</strain>
    </source>
</reference>
<dbReference type="Proteomes" id="UP000077701">
    <property type="component" value="Unassembled WGS sequence"/>
</dbReference>
<dbReference type="AlphaFoldDB" id="A0A171DJD4"/>
<dbReference type="SMART" id="SM00358">
    <property type="entry name" value="DSRM"/>
    <property type="match status" value="1"/>
</dbReference>
<dbReference type="Gene3D" id="3.30.160.20">
    <property type="match status" value="1"/>
</dbReference>
<dbReference type="InterPro" id="IPR014720">
    <property type="entry name" value="dsRBD_dom"/>
</dbReference>
<evidence type="ECO:0000256" key="2">
    <source>
        <dbReference type="SAM" id="MobiDB-lite"/>
    </source>
</evidence>
<dbReference type="Pfam" id="PF00035">
    <property type="entry name" value="dsrm"/>
    <property type="match status" value="1"/>
</dbReference>
<keyword evidence="1" id="KW-0694">RNA-binding</keyword>
<dbReference type="STRING" id="161355.PS9374_04614"/>
<gene>
    <name evidence="4" type="ORF">PS9374_04614</name>
</gene>
<evidence type="ECO:0000313" key="4">
    <source>
        <dbReference type="EMBL" id="GAT68949.1"/>
    </source>
</evidence>
<name>A0A171DJD4_9ACTN</name>
<evidence type="ECO:0000313" key="5">
    <source>
        <dbReference type="Proteomes" id="UP000077701"/>
    </source>
</evidence>
<dbReference type="EMBL" id="BDCX01000011">
    <property type="protein sequence ID" value="GAT68949.1"/>
    <property type="molecule type" value="Genomic_DNA"/>
</dbReference>
<dbReference type="GO" id="GO:0003723">
    <property type="term" value="F:RNA binding"/>
    <property type="evidence" value="ECO:0007669"/>
    <property type="project" value="UniProtKB-UniRule"/>
</dbReference>
<reference evidence="4 5" key="1">
    <citation type="journal article" date="2016" name="Genome Announc.">
        <title>Draft Genome Sequence of Planomonospora sphaerica JCM9374, a Rare Actinomycete.</title>
        <authorList>
            <person name="Dohra H."/>
            <person name="Suzuki T."/>
            <person name="Inoue Y."/>
            <person name="Kodani S."/>
        </authorList>
    </citation>
    <scope>NUCLEOTIDE SEQUENCE [LARGE SCALE GENOMIC DNA]</scope>
    <source>
        <strain evidence="4 5">JCM 9374</strain>
    </source>
</reference>
<accession>A0A171DJD4</accession>
<evidence type="ECO:0000256" key="1">
    <source>
        <dbReference type="PROSITE-ProRule" id="PRU00266"/>
    </source>
</evidence>
<feature type="domain" description="DRBM" evidence="3">
    <location>
        <begin position="181"/>
        <end position="254"/>
    </location>
</feature>